<proteinExistence type="predicted"/>
<organism evidence="2 3">
    <name type="scientific">Aureibaculum algae</name>
    <dbReference type="NCBI Taxonomy" id="2584122"/>
    <lineage>
        <taxon>Bacteria</taxon>
        <taxon>Pseudomonadati</taxon>
        <taxon>Bacteroidota</taxon>
        <taxon>Flavobacteriia</taxon>
        <taxon>Flavobacteriales</taxon>
        <taxon>Flavobacteriaceae</taxon>
        <taxon>Aureibaculum</taxon>
    </lineage>
</organism>
<reference evidence="2 3" key="1">
    <citation type="submission" date="2019-05" db="EMBL/GenBank/DDBJ databases">
        <title>Algicella ahnfeltiae gen. nov., sp. nov., a novel marine bacterium of the family Flavobacteriaceae isolated from a red alga.</title>
        <authorList>
            <person name="Nedashkovskaya O.I."/>
            <person name="Kukhlevskiy A.D."/>
            <person name="Kim S.-G."/>
            <person name="Zhukova N.V."/>
            <person name="Mikhailov V.V."/>
        </authorList>
    </citation>
    <scope>NUCLEOTIDE SEQUENCE [LARGE SCALE GENOMIC DNA]</scope>
    <source>
        <strain evidence="2 3">10Alg115</strain>
    </source>
</reference>
<dbReference type="EMBL" id="CP040749">
    <property type="protein sequence ID" value="QCX36923.1"/>
    <property type="molecule type" value="Genomic_DNA"/>
</dbReference>
<protein>
    <recommendedName>
        <fullName evidence="4">Outer membrane protein beta-barrel domain-containing protein</fullName>
    </recommendedName>
</protein>
<evidence type="ECO:0000256" key="1">
    <source>
        <dbReference type="SAM" id="SignalP"/>
    </source>
</evidence>
<evidence type="ECO:0000313" key="3">
    <source>
        <dbReference type="Proteomes" id="UP000306229"/>
    </source>
</evidence>
<dbReference type="OrthoDB" id="8887208at2"/>
<dbReference type="RefSeq" id="WP_138947884.1">
    <property type="nucleotide sequence ID" value="NZ_CP040749.1"/>
</dbReference>
<keyword evidence="3" id="KW-1185">Reference proteome</keyword>
<dbReference type="AlphaFoldDB" id="A0A5B7TP36"/>
<sequence length="284" mass="32013">MIKIKFFLSIILSLITLSLLAQESKPTRYTASNTGKFFVSWGGNRTSFTNSDITFKGADYDFTLTDVKSHDKPKGWHIDYINPGRMTIPQTNAKIGYFINEHYTVAIGLDHMKYVMTQNQTAQIDGDINMPITEPGAVFNGSYNNVPIQLTQDFLKFEHTDGLNFIYSEFSRFDDISSLFNIKNTDVFQVNITEGIGAGVLYPKTNATLLSKERHDDFHISGYGVALSAGLHLNFFKYFYIRGDLKGGFIDMNKIRTTKSGADSASQSFFYLQRVLSLGGIFRL</sequence>
<keyword evidence="1" id="KW-0732">Signal</keyword>
<gene>
    <name evidence="2" type="ORF">FF125_00175</name>
</gene>
<name>A0A5B7TP36_9FLAO</name>
<feature type="signal peptide" evidence="1">
    <location>
        <begin position="1"/>
        <end position="21"/>
    </location>
</feature>
<feature type="chain" id="PRO_5023074094" description="Outer membrane protein beta-barrel domain-containing protein" evidence="1">
    <location>
        <begin position="22"/>
        <end position="284"/>
    </location>
</feature>
<evidence type="ECO:0008006" key="4">
    <source>
        <dbReference type="Google" id="ProtNLM"/>
    </source>
</evidence>
<dbReference type="Proteomes" id="UP000306229">
    <property type="component" value="Chromosome"/>
</dbReference>
<accession>A0A5B7TP36</accession>
<dbReference type="KEGG" id="fbe:FF125_00175"/>
<evidence type="ECO:0000313" key="2">
    <source>
        <dbReference type="EMBL" id="QCX36923.1"/>
    </source>
</evidence>